<dbReference type="RefSeq" id="WP_163231305.1">
    <property type="nucleotide sequence ID" value="NZ_BMLD01000006.1"/>
</dbReference>
<gene>
    <name evidence="2" type="ORF">J2800_002056</name>
</gene>
<dbReference type="EMBL" id="JAVDRL010000005">
    <property type="protein sequence ID" value="MDR6531314.1"/>
    <property type="molecule type" value="Genomic_DNA"/>
</dbReference>
<keyword evidence="2" id="KW-0540">Nuclease</keyword>
<keyword evidence="2" id="KW-0255">Endonuclease</keyword>
<comment type="caution">
    <text evidence="2">The sequence shown here is derived from an EMBL/GenBank/DDBJ whole genome shotgun (WGS) entry which is preliminary data.</text>
</comment>
<accession>A0ABU1MYQ2</accession>
<dbReference type="InterPro" id="IPR003615">
    <property type="entry name" value="HNH_nuc"/>
</dbReference>
<dbReference type="Pfam" id="PF13391">
    <property type="entry name" value="HNH_2"/>
    <property type="match status" value="1"/>
</dbReference>
<sequence>MKAVFDTKPNSGYDDAFDQYHFPRRSNYMAAALAAQGDWVVLREPQRNGGRRAYVAVAKVLDVRPDPRRLDHAYAKLGDYLPFDAPVPFVGQDGYWETPLRAIGNPSRIGAGVQGRAMRSLDDADFAAIVLAGLNQTLEPANAQRLGPPGGFLEIGEPFMFDVPPIEQARRVEAMLVNRKIRDANFRRQVCEAYDDRCAVTGLRIINGGGRSEVQAAHIWPVSHGGPDVVQNGIALSGTIHWLFDRHLISLTDDYRLLVSHNKVPSELRGLFANQMDRIHLPADPRLRPHPTYVARHRQAFVDA</sequence>
<organism evidence="2 3">
    <name type="scientific">Caulobacter rhizosphaerae</name>
    <dbReference type="NCBI Taxonomy" id="2010972"/>
    <lineage>
        <taxon>Bacteria</taxon>
        <taxon>Pseudomonadati</taxon>
        <taxon>Pseudomonadota</taxon>
        <taxon>Alphaproteobacteria</taxon>
        <taxon>Caulobacterales</taxon>
        <taxon>Caulobacteraceae</taxon>
        <taxon>Caulobacter</taxon>
    </lineage>
</organism>
<dbReference type="GO" id="GO:0004519">
    <property type="term" value="F:endonuclease activity"/>
    <property type="evidence" value="ECO:0007669"/>
    <property type="project" value="UniProtKB-KW"/>
</dbReference>
<name>A0ABU1MYQ2_9CAUL</name>
<evidence type="ECO:0000259" key="1">
    <source>
        <dbReference type="Pfam" id="PF13391"/>
    </source>
</evidence>
<reference evidence="2 3" key="1">
    <citation type="submission" date="2023-07" db="EMBL/GenBank/DDBJ databases">
        <title>Sorghum-associated microbial communities from plants grown in Nebraska, USA.</title>
        <authorList>
            <person name="Schachtman D."/>
        </authorList>
    </citation>
    <scope>NUCLEOTIDE SEQUENCE [LARGE SCALE GENOMIC DNA]</scope>
    <source>
        <strain evidence="2 3">DS2154</strain>
    </source>
</reference>
<keyword evidence="3" id="KW-1185">Reference proteome</keyword>
<dbReference type="Proteomes" id="UP001262754">
    <property type="component" value="Unassembled WGS sequence"/>
</dbReference>
<feature type="domain" description="HNH nuclease" evidence="1">
    <location>
        <begin position="198"/>
        <end position="251"/>
    </location>
</feature>
<evidence type="ECO:0000313" key="3">
    <source>
        <dbReference type="Proteomes" id="UP001262754"/>
    </source>
</evidence>
<protein>
    <submittedName>
        <fullName evidence="2">Restriction endonuclease</fullName>
    </submittedName>
</protein>
<proteinExistence type="predicted"/>
<keyword evidence="2" id="KW-0378">Hydrolase</keyword>
<evidence type="ECO:0000313" key="2">
    <source>
        <dbReference type="EMBL" id="MDR6531314.1"/>
    </source>
</evidence>